<dbReference type="Proteomes" id="UP000326340">
    <property type="component" value="Unassembled WGS sequence"/>
</dbReference>
<gene>
    <name evidence="1" type="ORF">CSHISOI_11696</name>
</gene>
<evidence type="ECO:0000313" key="1">
    <source>
        <dbReference type="EMBL" id="TQN63716.1"/>
    </source>
</evidence>
<keyword evidence="2" id="KW-1185">Reference proteome</keyword>
<organism evidence="1 2">
    <name type="scientific">Colletotrichum shisoi</name>
    <dbReference type="NCBI Taxonomy" id="2078593"/>
    <lineage>
        <taxon>Eukaryota</taxon>
        <taxon>Fungi</taxon>
        <taxon>Dikarya</taxon>
        <taxon>Ascomycota</taxon>
        <taxon>Pezizomycotina</taxon>
        <taxon>Sordariomycetes</taxon>
        <taxon>Hypocreomycetidae</taxon>
        <taxon>Glomerellales</taxon>
        <taxon>Glomerellaceae</taxon>
        <taxon>Colletotrichum</taxon>
        <taxon>Colletotrichum destructivum species complex</taxon>
    </lineage>
</organism>
<name>A0A5Q4BA54_9PEZI</name>
<protein>
    <submittedName>
        <fullName evidence="1">Uncharacterized protein</fullName>
    </submittedName>
</protein>
<reference evidence="1 2" key="1">
    <citation type="journal article" date="2019" name="Sci. Rep.">
        <title>Colletotrichum shisoi sp. nov., an anthracnose pathogen of Perilla frutescens in Japan: molecular phylogenetic, morphological and genomic evidence.</title>
        <authorList>
            <person name="Gan P."/>
            <person name="Tsushima A."/>
            <person name="Hiroyama R."/>
            <person name="Narusaka M."/>
            <person name="Takano Y."/>
            <person name="Narusaka Y."/>
            <person name="Kawaradani M."/>
            <person name="Damm U."/>
            <person name="Shirasu K."/>
        </authorList>
    </citation>
    <scope>NUCLEOTIDE SEQUENCE [LARGE SCALE GENOMIC DNA]</scope>
    <source>
        <strain evidence="1 2">PG-2018a</strain>
    </source>
</reference>
<dbReference type="AlphaFoldDB" id="A0A5Q4BA54"/>
<dbReference type="EMBL" id="PUHP01004275">
    <property type="protein sequence ID" value="TQN63716.1"/>
    <property type="molecule type" value="Genomic_DNA"/>
</dbReference>
<comment type="caution">
    <text evidence="1">The sequence shown here is derived from an EMBL/GenBank/DDBJ whole genome shotgun (WGS) entry which is preliminary data.</text>
</comment>
<evidence type="ECO:0000313" key="2">
    <source>
        <dbReference type="Proteomes" id="UP000326340"/>
    </source>
</evidence>
<sequence>MDEGEAVPEMPHAWDAGLLGGRTLASRCVYAPLRGRGMRPACPPRPVIRSRAMMVPPCRLPPWDSPSAPSDVYGVTNCRSSPSFGGRGGLV</sequence>
<proteinExistence type="predicted"/>
<accession>A0A5Q4BA54</accession>